<dbReference type="InterPro" id="IPR029526">
    <property type="entry name" value="PGBD"/>
</dbReference>
<evidence type="ECO:0000313" key="3">
    <source>
        <dbReference type="EMBL" id="CAF4186270.1"/>
    </source>
</evidence>
<dbReference type="Pfam" id="PF13843">
    <property type="entry name" value="DDE_Tnp_1_7"/>
    <property type="match status" value="1"/>
</dbReference>
<organism evidence="2 4">
    <name type="scientific">Didymodactylos carnosus</name>
    <dbReference type="NCBI Taxonomy" id="1234261"/>
    <lineage>
        <taxon>Eukaryota</taxon>
        <taxon>Metazoa</taxon>
        <taxon>Spiralia</taxon>
        <taxon>Gnathifera</taxon>
        <taxon>Rotifera</taxon>
        <taxon>Eurotatoria</taxon>
        <taxon>Bdelloidea</taxon>
        <taxon>Philodinida</taxon>
        <taxon>Philodinidae</taxon>
        <taxon>Didymodactylos</taxon>
    </lineage>
</organism>
<dbReference type="PANTHER" id="PTHR46599:SF6">
    <property type="entry name" value="DUAL SPECIFICITY PHOSPHATASE 26"/>
    <property type="match status" value="1"/>
</dbReference>
<dbReference type="OrthoDB" id="10030973at2759"/>
<dbReference type="PANTHER" id="PTHR46599">
    <property type="entry name" value="PIGGYBAC TRANSPOSABLE ELEMENT-DERIVED PROTEIN 4"/>
    <property type="match status" value="1"/>
</dbReference>
<evidence type="ECO:0000259" key="1">
    <source>
        <dbReference type="Pfam" id="PF13843"/>
    </source>
</evidence>
<evidence type="ECO:0000313" key="4">
    <source>
        <dbReference type="Proteomes" id="UP000663829"/>
    </source>
</evidence>
<name>A0A815FZC7_9BILA</name>
<dbReference type="AlphaFoldDB" id="A0A815FZC7"/>
<dbReference type="EMBL" id="CAJNOQ010013955">
    <property type="protein sequence ID" value="CAF1332005.1"/>
    <property type="molecule type" value="Genomic_DNA"/>
</dbReference>
<sequence>MRNQYRRFILGGGLCETRDSNTSHGSKLIYLIKGLRLSLHKEIARTEPKTPLEFIDVAQKEERFDQLHINPSTTKRVGYFVTTDQQLVGLQGKCPFCQFIPKKPDKYGIKLWLCVDADSYYVFDAVPYTGRQPGQDRQKNIGVNIVLQLTEPLFGSGRNVTMDNFFTSIPLAKQLKVHNITLIGTLRRNKPEIPVEFLSNKNRPVGSAMFGFNDNPTLVSYVPKINKAVLLLSSKHHDHKVDSTNGKPHIILDYNKTKGAVDTVD</sequence>
<proteinExistence type="predicted"/>
<dbReference type="Proteomes" id="UP000663829">
    <property type="component" value="Unassembled WGS sequence"/>
</dbReference>
<feature type="domain" description="PiggyBac transposable element-derived protein" evidence="1">
    <location>
        <begin position="60"/>
        <end position="265"/>
    </location>
</feature>
<protein>
    <recommendedName>
        <fullName evidence="1">PiggyBac transposable element-derived protein domain-containing protein</fullName>
    </recommendedName>
</protein>
<gene>
    <name evidence="2" type="ORF">GPM918_LOCUS29998</name>
    <name evidence="3" type="ORF">SRO942_LOCUS30597</name>
</gene>
<dbReference type="Proteomes" id="UP000681722">
    <property type="component" value="Unassembled WGS sequence"/>
</dbReference>
<comment type="caution">
    <text evidence="2">The sequence shown here is derived from an EMBL/GenBank/DDBJ whole genome shotgun (WGS) entry which is preliminary data.</text>
</comment>
<evidence type="ECO:0000313" key="2">
    <source>
        <dbReference type="EMBL" id="CAF1332005.1"/>
    </source>
</evidence>
<reference evidence="2" key="1">
    <citation type="submission" date="2021-02" db="EMBL/GenBank/DDBJ databases">
        <authorList>
            <person name="Nowell W R."/>
        </authorList>
    </citation>
    <scope>NUCLEOTIDE SEQUENCE</scope>
</reference>
<keyword evidence="4" id="KW-1185">Reference proteome</keyword>
<dbReference type="EMBL" id="CAJOBC010053736">
    <property type="protein sequence ID" value="CAF4186270.1"/>
    <property type="molecule type" value="Genomic_DNA"/>
</dbReference>
<accession>A0A815FZC7</accession>